<dbReference type="PROSITE" id="PS50850">
    <property type="entry name" value="MFS"/>
    <property type="match status" value="1"/>
</dbReference>
<feature type="transmembrane region" description="Helical" evidence="3">
    <location>
        <begin position="198"/>
        <end position="219"/>
    </location>
</feature>
<keyword evidence="6" id="KW-1185">Reference proteome</keyword>
<comment type="caution">
    <text evidence="5">The sequence shown here is derived from an EMBL/GenBank/DDBJ whole genome shotgun (WGS) entry which is preliminary data.</text>
</comment>
<keyword evidence="3" id="KW-0472">Membrane</keyword>
<name>A0AAD7I6Y1_9AGAR</name>
<feature type="domain" description="Major facilitator superfamily (MFS) profile" evidence="4">
    <location>
        <begin position="240"/>
        <end position="434"/>
    </location>
</feature>
<feature type="transmembrane region" description="Helical" evidence="3">
    <location>
        <begin position="239"/>
        <end position="257"/>
    </location>
</feature>
<protein>
    <submittedName>
        <fullName evidence="5">Major facilitator superfamily domain-containing protein</fullName>
    </submittedName>
</protein>
<keyword evidence="3" id="KW-0812">Transmembrane</keyword>
<proteinExistence type="inferred from homology"/>
<dbReference type="EMBL" id="JARJLG010000155">
    <property type="protein sequence ID" value="KAJ7735415.1"/>
    <property type="molecule type" value="Genomic_DNA"/>
</dbReference>
<accession>A0AAD7I6Y1</accession>
<gene>
    <name evidence="5" type="ORF">DFH07DRAFT_987405</name>
</gene>
<evidence type="ECO:0000256" key="3">
    <source>
        <dbReference type="SAM" id="Phobius"/>
    </source>
</evidence>
<dbReference type="PANTHER" id="PTHR11360:SF305">
    <property type="entry name" value="MAJOR FACILITATOR SUPERFAMILY (MFS) PROFILE DOMAIN-CONTAINING PROTEIN"/>
    <property type="match status" value="1"/>
</dbReference>
<dbReference type="GO" id="GO:0022857">
    <property type="term" value="F:transmembrane transporter activity"/>
    <property type="evidence" value="ECO:0007669"/>
    <property type="project" value="InterPro"/>
</dbReference>
<evidence type="ECO:0000313" key="5">
    <source>
        <dbReference type="EMBL" id="KAJ7735415.1"/>
    </source>
</evidence>
<feature type="transmembrane region" description="Helical" evidence="3">
    <location>
        <begin position="404"/>
        <end position="424"/>
    </location>
</feature>
<evidence type="ECO:0000256" key="1">
    <source>
        <dbReference type="ARBA" id="ARBA00004141"/>
    </source>
</evidence>
<feature type="transmembrane region" description="Helical" evidence="3">
    <location>
        <begin position="134"/>
        <end position="159"/>
    </location>
</feature>
<dbReference type="SUPFAM" id="SSF103473">
    <property type="entry name" value="MFS general substrate transporter"/>
    <property type="match status" value="1"/>
</dbReference>
<feature type="transmembrane region" description="Helical" evidence="3">
    <location>
        <begin position="364"/>
        <end position="384"/>
    </location>
</feature>
<feature type="transmembrane region" description="Helical" evidence="3">
    <location>
        <begin position="78"/>
        <end position="98"/>
    </location>
</feature>
<sequence>MYSFLLPCGNKFEVGFHVRLGTQVAPAAQGVPDSQVPDGGYGWVVVSGCAVLTWWFAGVSYSWGFIQAALVEEGLSSASTLSFVGSSTVACISGLALINARVIRFLGARTALLGVFLLGLGEILSGFATLNIGALFVTTGAITGIGTSLCFMVVSVIPGQYFSTKRGLANGIVYAGGGLGGAVTSFVINGLIQSLGPAWMFRIIGLLTLVTGLPAAWLIKERTTIRTAGFIEWSLFYDLRFIVLFFVGAVGTFPLFVPPFFLPLYSASLGLSPSAGAGLVAGFNFSSALGRLGSGFASDHIGPVNVLFLALLLSALSMFAIWPVSMSLAPLVLFVVINGTANGGFFSTMPTVVGAVFGAARVSVAMGMIVTGWVGGYLMGAPIAGYLLNAYGGAENTLSAYHPAMFYAGSMAMGAASLVSLIRLRTSTNIFVKV</sequence>
<keyword evidence="3" id="KW-1133">Transmembrane helix</keyword>
<feature type="transmembrane region" description="Helical" evidence="3">
    <location>
        <begin position="171"/>
        <end position="192"/>
    </location>
</feature>
<dbReference type="GO" id="GO:0016020">
    <property type="term" value="C:membrane"/>
    <property type="evidence" value="ECO:0007669"/>
    <property type="project" value="UniProtKB-SubCell"/>
</dbReference>
<dbReference type="AlphaFoldDB" id="A0AAD7I6Y1"/>
<feature type="transmembrane region" description="Helical" evidence="3">
    <location>
        <begin position="306"/>
        <end position="325"/>
    </location>
</feature>
<evidence type="ECO:0000313" key="6">
    <source>
        <dbReference type="Proteomes" id="UP001215280"/>
    </source>
</evidence>
<dbReference type="Pfam" id="PF07690">
    <property type="entry name" value="MFS_1"/>
    <property type="match status" value="1"/>
</dbReference>
<feature type="transmembrane region" description="Helical" evidence="3">
    <location>
        <begin position="331"/>
        <end position="357"/>
    </location>
</feature>
<dbReference type="InterPro" id="IPR020846">
    <property type="entry name" value="MFS_dom"/>
</dbReference>
<reference evidence="5" key="1">
    <citation type="submission" date="2023-03" db="EMBL/GenBank/DDBJ databases">
        <title>Massive genome expansion in bonnet fungi (Mycena s.s.) driven by repeated elements and novel gene families across ecological guilds.</title>
        <authorList>
            <consortium name="Lawrence Berkeley National Laboratory"/>
            <person name="Harder C.B."/>
            <person name="Miyauchi S."/>
            <person name="Viragh M."/>
            <person name="Kuo A."/>
            <person name="Thoen E."/>
            <person name="Andreopoulos B."/>
            <person name="Lu D."/>
            <person name="Skrede I."/>
            <person name="Drula E."/>
            <person name="Henrissat B."/>
            <person name="Morin E."/>
            <person name="Kohler A."/>
            <person name="Barry K."/>
            <person name="LaButti K."/>
            <person name="Morin E."/>
            <person name="Salamov A."/>
            <person name="Lipzen A."/>
            <person name="Mereny Z."/>
            <person name="Hegedus B."/>
            <person name="Baldrian P."/>
            <person name="Stursova M."/>
            <person name="Weitz H."/>
            <person name="Taylor A."/>
            <person name="Grigoriev I.V."/>
            <person name="Nagy L.G."/>
            <person name="Martin F."/>
            <person name="Kauserud H."/>
        </authorList>
    </citation>
    <scope>NUCLEOTIDE SEQUENCE</scope>
    <source>
        <strain evidence="5">CBHHK188m</strain>
    </source>
</reference>
<evidence type="ECO:0000259" key="4">
    <source>
        <dbReference type="PROSITE" id="PS50850"/>
    </source>
</evidence>
<comment type="similarity">
    <text evidence="2">Belongs to the major facilitator superfamily. Monocarboxylate porter (TC 2.A.1.13) family.</text>
</comment>
<dbReference type="Gene3D" id="1.20.1250.20">
    <property type="entry name" value="MFS general substrate transporter like domains"/>
    <property type="match status" value="2"/>
</dbReference>
<feature type="transmembrane region" description="Helical" evidence="3">
    <location>
        <begin position="110"/>
        <end position="128"/>
    </location>
</feature>
<dbReference type="Proteomes" id="UP001215280">
    <property type="component" value="Unassembled WGS sequence"/>
</dbReference>
<dbReference type="PANTHER" id="PTHR11360">
    <property type="entry name" value="MONOCARBOXYLATE TRANSPORTER"/>
    <property type="match status" value="1"/>
</dbReference>
<dbReference type="InterPro" id="IPR011701">
    <property type="entry name" value="MFS"/>
</dbReference>
<evidence type="ECO:0000256" key="2">
    <source>
        <dbReference type="ARBA" id="ARBA00006727"/>
    </source>
</evidence>
<feature type="transmembrane region" description="Helical" evidence="3">
    <location>
        <begin position="263"/>
        <end position="285"/>
    </location>
</feature>
<organism evidence="5 6">
    <name type="scientific">Mycena maculata</name>
    <dbReference type="NCBI Taxonomy" id="230809"/>
    <lineage>
        <taxon>Eukaryota</taxon>
        <taxon>Fungi</taxon>
        <taxon>Dikarya</taxon>
        <taxon>Basidiomycota</taxon>
        <taxon>Agaricomycotina</taxon>
        <taxon>Agaricomycetes</taxon>
        <taxon>Agaricomycetidae</taxon>
        <taxon>Agaricales</taxon>
        <taxon>Marasmiineae</taxon>
        <taxon>Mycenaceae</taxon>
        <taxon>Mycena</taxon>
    </lineage>
</organism>
<comment type="subcellular location">
    <subcellularLocation>
        <location evidence="1">Membrane</location>
        <topology evidence="1">Multi-pass membrane protein</topology>
    </subcellularLocation>
</comment>
<feature type="transmembrane region" description="Helical" evidence="3">
    <location>
        <begin position="41"/>
        <end position="66"/>
    </location>
</feature>
<dbReference type="InterPro" id="IPR036259">
    <property type="entry name" value="MFS_trans_sf"/>
</dbReference>
<dbReference type="InterPro" id="IPR050327">
    <property type="entry name" value="Proton-linked_MCT"/>
</dbReference>